<evidence type="ECO:0000313" key="2">
    <source>
        <dbReference type="EMBL" id="PNF33656.1"/>
    </source>
</evidence>
<keyword evidence="1" id="KW-0472">Membrane</keyword>
<accession>A0A2J7QYK1</accession>
<dbReference type="InParanoid" id="A0A2J7QYK1"/>
<feature type="transmembrane region" description="Helical" evidence="1">
    <location>
        <begin position="150"/>
        <end position="169"/>
    </location>
</feature>
<sequence>MWDDVFSGNDVDTIFNSFLNTYLRIFHSSFPLKRIITSSKTKVNNWITLGIKISCRRKWELYLLYRNNNDANFKNYYKLYCRTISNVINAAKRLHYDRLIVNSENKMKTTWNIVKSVTGKRSGNKLFESVYINGTLTDNQQLIADSFQNYFLLIVLYSILLIAPLNYICNRSNLSVSFPTRLKYFVVEPLFKKGDNKDIKN</sequence>
<keyword evidence="1" id="KW-0812">Transmembrane</keyword>
<evidence type="ECO:0000256" key="1">
    <source>
        <dbReference type="SAM" id="Phobius"/>
    </source>
</evidence>
<dbReference type="AlphaFoldDB" id="A0A2J7QYK1"/>
<proteinExistence type="predicted"/>
<reference evidence="2 3" key="1">
    <citation type="submission" date="2017-12" db="EMBL/GenBank/DDBJ databases">
        <title>Hemimetabolous genomes reveal molecular basis of termite eusociality.</title>
        <authorList>
            <person name="Harrison M.C."/>
            <person name="Jongepier E."/>
            <person name="Robertson H.M."/>
            <person name="Arning N."/>
            <person name="Bitard-Feildel T."/>
            <person name="Chao H."/>
            <person name="Childers C.P."/>
            <person name="Dinh H."/>
            <person name="Doddapaneni H."/>
            <person name="Dugan S."/>
            <person name="Gowin J."/>
            <person name="Greiner C."/>
            <person name="Han Y."/>
            <person name="Hu H."/>
            <person name="Hughes D.S.T."/>
            <person name="Huylmans A.-K."/>
            <person name="Kemena C."/>
            <person name="Kremer L.P.M."/>
            <person name="Lee S.L."/>
            <person name="Lopez-Ezquerra A."/>
            <person name="Mallet L."/>
            <person name="Monroy-Kuhn J.M."/>
            <person name="Moser A."/>
            <person name="Murali S.C."/>
            <person name="Muzny D.M."/>
            <person name="Otani S."/>
            <person name="Piulachs M.-D."/>
            <person name="Poelchau M."/>
            <person name="Qu J."/>
            <person name="Schaub F."/>
            <person name="Wada-Katsumata A."/>
            <person name="Worley K.C."/>
            <person name="Xie Q."/>
            <person name="Ylla G."/>
            <person name="Poulsen M."/>
            <person name="Gibbs R.A."/>
            <person name="Schal C."/>
            <person name="Richards S."/>
            <person name="Belles X."/>
            <person name="Korb J."/>
            <person name="Bornberg-Bauer E."/>
        </authorList>
    </citation>
    <scope>NUCLEOTIDE SEQUENCE [LARGE SCALE GENOMIC DNA]</scope>
    <source>
        <tissue evidence="2">Whole body</tissue>
    </source>
</reference>
<keyword evidence="3" id="KW-1185">Reference proteome</keyword>
<dbReference type="EMBL" id="NEVH01009087">
    <property type="protein sequence ID" value="PNF33656.1"/>
    <property type="molecule type" value="Genomic_DNA"/>
</dbReference>
<organism evidence="2 3">
    <name type="scientific">Cryptotermes secundus</name>
    <dbReference type="NCBI Taxonomy" id="105785"/>
    <lineage>
        <taxon>Eukaryota</taxon>
        <taxon>Metazoa</taxon>
        <taxon>Ecdysozoa</taxon>
        <taxon>Arthropoda</taxon>
        <taxon>Hexapoda</taxon>
        <taxon>Insecta</taxon>
        <taxon>Pterygota</taxon>
        <taxon>Neoptera</taxon>
        <taxon>Polyneoptera</taxon>
        <taxon>Dictyoptera</taxon>
        <taxon>Blattodea</taxon>
        <taxon>Blattoidea</taxon>
        <taxon>Termitoidae</taxon>
        <taxon>Kalotermitidae</taxon>
        <taxon>Cryptotermitinae</taxon>
        <taxon>Cryptotermes</taxon>
    </lineage>
</organism>
<comment type="caution">
    <text evidence="2">The sequence shown here is derived from an EMBL/GenBank/DDBJ whole genome shotgun (WGS) entry which is preliminary data.</text>
</comment>
<protein>
    <submittedName>
        <fullName evidence="2">Uncharacterized protein</fullName>
    </submittedName>
</protein>
<evidence type="ECO:0000313" key="3">
    <source>
        <dbReference type="Proteomes" id="UP000235965"/>
    </source>
</evidence>
<dbReference type="Proteomes" id="UP000235965">
    <property type="component" value="Unassembled WGS sequence"/>
</dbReference>
<gene>
    <name evidence="2" type="ORF">B7P43_G12345</name>
</gene>
<keyword evidence="1" id="KW-1133">Transmembrane helix</keyword>
<name>A0A2J7QYK1_9NEOP</name>